<dbReference type="Proteomes" id="UP001321760">
    <property type="component" value="Unassembled WGS sequence"/>
</dbReference>
<accession>A0AAV9GBW1</accession>
<name>A0AAV9GBW1_9PEZI</name>
<proteinExistence type="predicted"/>
<organism evidence="1 2">
    <name type="scientific">Podospora aff. communis PSN243</name>
    <dbReference type="NCBI Taxonomy" id="3040156"/>
    <lineage>
        <taxon>Eukaryota</taxon>
        <taxon>Fungi</taxon>
        <taxon>Dikarya</taxon>
        <taxon>Ascomycota</taxon>
        <taxon>Pezizomycotina</taxon>
        <taxon>Sordariomycetes</taxon>
        <taxon>Sordariomycetidae</taxon>
        <taxon>Sordariales</taxon>
        <taxon>Podosporaceae</taxon>
        <taxon>Podospora</taxon>
    </lineage>
</organism>
<dbReference type="AlphaFoldDB" id="A0AAV9GBW1"/>
<dbReference type="EMBL" id="MU865961">
    <property type="protein sequence ID" value="KAK4445930.1"/>
    <property type="molecule type" value="Genomic_DNA"/>
</dbReference>
<protein>
    <submittedName>
        <fullName evidence="1">Uncharacterized protein</fullName>
    </submittedName>
</protein>
<reference evidence="1" key="1">
    <citation type="journal article" date="2023" name="Mol. Phylogenet. Evol.">
        <title>Genome-scale phylogeny and comparative genomics of the fungal order Sordariales.</title>
        <authorList>
            <person name="Hensen N."/>
            <person name="Bonometti L."/>
            <person name="Westerberg I."/>
            <person name="Brannstrom I.O."/>
            <person name="Guillou S."/>
            <person name="Cros-Aarteil S."/>
            <person name="Calhoun S."/>
            <person name="Haridas S."/>
            <person name="Kuo A."/>
            <person name="Mondo S."/>
            <person name="Pangilinan J."/>
            <person name="Riley R."/>
            <person name="LaButti K."/>
            <person name="Andreopoulos B."/>
            <person name="Lipzen A."/>
            <person name="Chen C."/>
            <person name="Yan M."/>
            <person name="Daum C."/>
            <person name="Ng V."/>
            <person name="Clum A."/>
            <person name="Steindorff A."/>
            <person name="Ohm R.A."/>
            <person name="Martin F."/>
            <person name="Silar P."/>
            <person name="Natvig D.O."/>
            <person name="Lalanne C."/>
            <person name="Gautier V."/>
            <person name="Ament-Velasquez S.L."/>
            <person name="Kruys A."/>
            <person name="Hutchinson M.I."/>
            <person name="Powell A.J."/>
            <person name="Barry K."/>
            <person name="Miller A.N."/>
            <person name="Grigoriev I.V."/>
            <person name="Debuchy R."/>
            <person name="Gladieux P."/>
            <person name="Hiltunen Thoren M."/>
            <person name="Johannesson H."/>
        </authorList>
    </citation>
    <scope>NUCLEOTIDE SEQUENCE</scope>
    <source>
        <strain evidence="1">PSN243</strain>
    </source>
</reference>
<gene>
    <name evidence="1" type="ORF">QBC34DRAFT_154339</name>
</gene>
<evidence type="ECO:0000313" key="2">
    <source>
        <dbReference type="Proteomes" id="UP001321760"/>
    </source>
</evidence>
<evidence type="ECO:0000313" key="1">
    <source>
        <dbReference type="EMBL" id="KAK4445930.1"/>
    </source>
</evidence>
<keyword evidence="2" id="KW-1185">Reference proteome</keyword>
<comment type="caution">
    <text evidence="1">The sequence shown here is derived from an EMBL/GenBank/DDBJ whole genome shotgun (WGS) entry which is preliminary data.</text>
</comment>
<reference evidence="1" key="2">
    <citation type="submission" date="2023-05" db="EMBL/GenBank/DDBJ databases">
        <authorList>
            <consortium name="Lawrence Berkeley National Laboratory"/>
            <person name="Steindorff A."/>
            <person name="Hensen N."/>
            <person name="Bonometti L."/>
            <person name="Westerberg I."/>
            <person name="Brannstrom I.O."/>
            <person name="Guillou S."/>
            <person name="Cros-Aarteil S."/>
            <person name="Calhoun S."/>
            <person name="Haridas S."/>
            <person name="Kuo A."/>
            <person name="Mondo S."/>
            <person name="Pangilinan J."/>
            <person name="Riley R."/>
            <person name="Labutti K."/>
            <person name="Andreopoulos B."/>
            <person name="Lipzen A."/>
            <person name="Chen C."/>
            <person name="Yanf M."/>
            <person name="Daum C."/>
            <person name="Ng V."/>
            <person name="Clum A."/>
            <person name="Ohm R."/>
            <person name="Martin F."/>
            <person name="Silar P."/>
            <person name="Natvig D."/>
            <person name="Lalanne C."/>
            <person name="Gautier V."/>
            <person name="Ament-Velasquez S.L."/>
            <person name="Kruys A."/>
            <person name="Hutchinson M.I."/>
            <person name="Powell A.J."/>
            <person name="Barry K."/>
            <person name="Miller A.N."/>
            <person name="Grigoriev I.V."/>
            <person name="Debuchy R."/>
            <person name="Gladieux P."/>
            <person name="Thoren M.H."/>
            <person name="Johannesson H."/>
        </authorList>
    </citation>
    <scope>NUCLEOTIDE SEQUENCE</scope>
    <source>
        <strain evidence="1">PSN243</strain>
    </source>
</reference>
<sequence>MTCSGCRMWSPRGRGFVSVWGPSRSRSKELPVPVSFPFTRLTLSKGWAGEISASLVWLGAVWGAADVWRNGLGACQDKIILVWSRNQTFGRCLAAGIVWSEWDMFEAAWQQLLLRAHAGCGSTEAVSAYLLAAMQHCAGDQILRDRFLISVRMHLVARAYMLHNYFQMERYAARQLGLRCMPGQVACLSGRRSHLAGEHDRSVEEMAMGRNGSALGLVMLGQGVLPSRRGYRWGCHVPPFCGRGCQRCVRDFFMSDRALVGGQP</sequence>